<feature type="transmembrane region" description="Helical" evidence="1">
    <location>
        <begin position="178"/>
        <end position="199"/>
    </location>
</feature>
<name>F7XNY9_METZD</name>
<dbReference type="HOGENOM" id="CLU_067755_0_1_2"/>
<keyword evidence="1" id="KW-1133">Transmembrane helix</keyword>
<feature type="transmembrane region" description="Helical" evidence="1">
    <location>
        <begin position="50"/>
        <end position="70"/>
    </location>
</feature>
<feature type="domain" description="Heparan-alpha-glucosaminide N-acetyltransferase catalytic" evidence="2">
    <location>
        <begin position="8"/>
        <end position="236"/>
    </location>
</feature>
<proteinExistence type="predicted"/>
<feature type="transmembrane region" description="Helical" evidence="1">
    <location>
        <begin position="12"/>
        <end position="30"/>
    </location>
</feature>
<evidence type="ECO:0000313" key="3">
    <source>
        <dbReference type="EMBL" id="AEH60179.1"/>
    </source>
</evidence>
<dbReference type="InterPro" id="IPR012429">
    <property type="entry name" value="HGSNAT_cat"/>
</dbReference>
<dbReference type="STRING" id="679901.Mzhil_0303"/>
<dbReference type="KEGG" id="mzh:Mzhil_0303"/>
<evidence type="ECO:0000256" key="1">
    <source>
        <dbReference type="SAM" id="Phobius"/>
    </source>
</evidence>
<feature type="transmembrane region" description="Helical" evidence="1">
    <location>
        <begin position="228"/>
        <end position="248"/>
    </location>
</feature>
<feature type="transmembrane region" description="Helical" evidence="1">
    <location>
        <begin position="140"/>
        <end position="158"/>
    </location>
</feature>
<feature type="transmembrane region" description="Helical" evidence="1">
    <location>
        <begin position="114"/>
        <end position="133"/>
    </location>
</feature>
<dbReference type="EMBL" id="CP002101">
    <property type="protein sequence ID" value="AEH60179.1"/>
    <property type="molecule type" value="Genomic_DNA"/>
</dbReference>
<accession>F7XNY9</accession>
<feature type="transmembrane region" description="Helical" evidence="1">
    <location>
        <begin position="91"/>
        <end position="108"/>
    </location>
</feature>
<dbReference type="RefSeq" id="WP_013897618.1">
    <property type="nucleotide sequence ID" value="NC_015676.1"/>
</dbReference>
<evidence type="ECO:0000313" key="4">
    <source>
        <dbReference type="Proteomes" id="UP000006622"/>
    </source>
</evidence>
<dbReference type="OrthoDB" id="51594at2157"/>
<reference evidence="3" key="1">
    <citation type="submission" date="2010-07" db="EMBL/GenBank/DDBJ databases">
        <title>The complete genome of Methanosalsum zhilinae DSM 4017.</title>
        <authorList>
            <consortium name="US DOE Joint Genome Institute (JGI-PGF)"/>
            <person name="Lucas S."/>
            <person name="Copeland A."/>
            <person name="Lapidus A."/>
            <person name="Glavina del Rio T."/>
            <person name="Dalin E."/>
            <person name="Tice H."/>
            <person name="Bruce D."/>
            <person name="Goodwin L."/>
            <person name="Pitluck S."/>
            <person name="Kyrpides N."/>
            <person name="Mavromatis K."/>
            <person name="Ovchinnikova G."/>
            <person name="Daligault H."/>
            <person name="Detter J.C."/>
            <person name="Han C."/>
            <person name="Tapia R."/>
            <person name="Larimer F."/>
            <person name="Land M."/>
            <person name="Hauser L."/>
            <person name="Markowitz V."/>
            <person name="Cheng J.-F."/>
            <person name="Hugenholtz P."/>
            <person name="Woyke T."/>
            <person name="Wu D."/>
            <person name="Spring S."/>
            <person name="Schueler E."/>
            <person name="Brambilla E."/>
            <person name="Klenk H.-P."/>
            <person name="Eisen J.A."/>
        </authorList>
    </citation>
    <scope>NUCLEOTIDE SEQUENCE</scope>
    <source>
        <strain evidence="3">DSM 4017</strain>
    </source>
</reference>
<gene>
    <name evidence="3" type="ordered locus">Mzhil_0303</name>
</gene>
<keyword evidence="1" id="KW-0812">Transmembrane</keyword>
<sequence>MVSSLDKRFWEIDFLRGFAVLMMILFHLLYDLNHFGNYDLNLRSGFWMYFGRLTAMIFIFLAGVSLTLSFSRSIAKNRSQSEIILRNIKRGLKIFSWGVIITIITYILLPEGVIYFGILHFIGFSIILSYPFLRLGYANIFAGFVCALAAIHINAINVDNLWLLWLGMAPQGLYSFDYFPLLPWFGIVLFGIFAGNMLYHDYSRIADVPDLTGNGAVRMFCMIGQHSLLIYLIHQPILIILLYVTGIADPSILQ</sequence>
<dbReference type="GeneID" id="10821907"/>
<dbReference type="Proteomes" id="UP000006622">
    <property type="component" value="Chromosome"/>
</dbReference>
<organism evidence="3 4">
    <name type="scientific">Methanosalsum zhilinae (strain DSM 4017 / NBRC 107636 / OCM 62 / WeN5)</name>
    <name type="common">Methanohalophilus zhilinae</name>
    <dbReference type="NCBI Taxonomy" id="679901"/>
    <lineage>
        <taxon>Archaea</taxon>
        <taxon>Methanobacteriati</taxon>
        <taxon>Methanobacteriota</taxon>
        <taxon>Stenosarchaea group</taxon>
        <taxon>Methanomicrobia</taxon>
        <taxon>Methanosarcinales</taxon>
        <taxon>Methanosarcinaceae</taxon>
        <taxon>Methanosalsum</taxon>
    </lineage>
</organism>
<keyword evidence="4" id="KW-1185">Reference proteome</keyword>
<evidence type="ECO:0000259" key="2">
    <source>
        <dbReference type="Pfam" id="PF07786"/>
    </source>
</evidence>
<keyword evidence="1" id="KW-0472">Membrane</keyword>
<dbReference type="AlphaFoldDB" id="F7XNY9"/>
<dbReference type="Pfam" id="PF07786">
    <property type="entry name" value="HGSNAT_cat"/>
    <property type="match status" value="1"/>
</dbReference>
<protein>
    <recommendedName>
        <fullName evidence="2">Heparan-alpha-glucosaminide N-acetyltransferase catalytic domain-containing protein</fullName>
    </recommendedName>
</protein>